<dbReference type="EMBL" id="QTTT01000001">
    <property type="protein sequence ID" value="REE97898.1"/>
    <property type="molecule type" value="Genomic_DNA"/>
</dbReference>
<evidence type="ECO:0000256" key="4">
    <source>
        <dbReference type="SAM" id="MobiDB-lite"/>
    </source>
</evidence>
<keyword evidence="6" id="KW-0732">Signal</keyword>
<feature type="compositionally biased region" description="Low complexity" evidence="4">
    <location>
        <begin position="238"/>
        <end position="252"/>
    </location>
</feature>
<feature type="region of interest" description="Disordered" evidence="4">
    <location>
        <begin position="610"/>
        <end position="648"/>
    </location>
</feature>
<feature type="region of interest" description="Disordered" evidence="4">
    <location>
        <begin position="765"/>
        <end position="833"/>
    </location>
</feature>
<evidence type="ECO:0000256" key="3">
    <source>
        <dbReference type="ARBA" id="ARBA00023087"/>
    </source>
</evidence>
<sequence length="1031" mass="100234">MRTWAKGSARTILLAAGFVALGAGTVFPPGAHADAITGGESGILGGNQVNAPTSMPVTVCGNAVAVLGAAHAECRNDGRSSTTPSGDAYTDGRGGVGSGNQLNAPVPSSVDVCGNAVAVGGAATGSCYHGPDTAPGAPRRSTDAATFGDGGDLAGNQALAPVTAPSELCGNAVGVLGSAAAGCLKETLGSGHGMTHGHPGGLDHGLLGQDLPNVPGHPDVPGAARLPQGEQPQGTDLPPGVQVPVPPRGTQVSTRPEVLNGAYPYEVPGLDTPGGIRPASSRAPRVNPVLPEGVQLPTRSETPEIPAVPKGVKVPNAPGDARSVELPPTAPGAVQPLRPEPPKGLKTPEGVEVPTLPGAPEVPAPAVPAVPAGWRAPSAPGMPTVPAPAGPELPGNVQLPARPSTQGDPREVSRPRPAQKATLPQLPAQPPTADVPGLPTLPNVTKVAPVDPTSPLPALPKLPDATVPGGTPSLPNALDGLGLPKAPGAPSGPNAPELPTAPVAPGTPHLQGSLAAPAVPLGHGTSDVHGVLGAPGVPVGQGTSDLRGVLGAPGVPVGQATSDLQGSLGVPAVPLGHGTSDVHGDLGTSGVPVGHGTSDVHRDLRAPGVPARAAGLPAGPGGVGDLDVPVRPGPFGAPETPQGASGSLTPGLPGFLREYRGTRAQTADHMASMPRTGGNFGQPRVLSMARTMPMAGVLPARPPALGVTRAVSFRIPVRPGAGTVTPNGLPNGLGRAPVDPEVPQVRLPALPVQVPVTGSDVVGGVKPPALPDLPKLPVTEMPVTPRTGGQGHRTLPAPAASDRPSTEDPATGGPVSPAGKTPKGIDVGPVASGVNTPAAGGPVGPLLTASGALVPGMPGTPVIGLPTGNAPIGNLPTGNLPTGNAPVGNLPGGNAPAGNAPIGDLPIGNAPTGNLPGGNALTGNLPTGNAPTGDLHGGNAPTGDLPGGNVLGQAGGAAGQAADAAGSAVGDVVQGVGAVPAELNDVRRVAGGEPLLDGRESAGASWLVAVAAMMTTLSALVGLNRRRAVRK</sequence>
<dbReference type="GO" id="GO:0007155">
    <property type="term" value="P:cell adhesion"/>
    <property type="evidence" value="ECO:0007669"/>
    <property type="project" value="UniProtKB-KW"/>
</dbReference>
<evidence type="ECO:0000256" key="2">
    <source>
        <dbReference type="ARBA" id="ARBA00022889"/>
    </source>
</evidence>
<keyword evidence="3" id="KW-0034">Amyloid</keyword>
<feature type="transmembrane region" description="Helical" evidence="5">
    <location>
        <begin position="1004"/>
        <end position="1023"/>
    </location>
</feature>
<comment type="caution">
    <text evidence="8">The sequence shown here is derived from an EMBL/GenBank/DDBJ whole genome shotgun (WGS) entry which is preliminary data.</text>
</comment>
<evidence type="ECO:0000259" key="7">
    <source>
        <dbReference type="PROSITE" id="PS51884"/>
    </source>
</evidence>
<evidence type="ECO:0000256" key="5">
    <source>
        <dbReference type="SAM" id="Phobius"/>
    </source>
</evidence>
<name>A0A3D9SPR7_9ACTN</name>
<feature type="domain" description="Chaplin" evidence="7">
    <location>
        <begin position="40"/>
        <end position="80"/>
    </location>
</feature>
<keyword evidence="5" id="KW-0472">Membrane</keyword>
<keyword evidence="1" id="KW-0964">Secreted</keyword>
<feature type="region of interest" description="Disordered" evidence="4">
    <location>
        <begin position="378"/>
        <end position="514"/>
    </location>
</feature>
<organism evidence="8 9">
    <name type="scientific">Thermomonospora umbrina</name>
    <dbReference type="NCBI Taxonomy" id="111806"/>
    <lineage>
        <taxon>Bacteria</taxon>
        <taxon>Bacillati</taxon>
        <taxon>Actinomycetota</taxon>
        <taxon>Actinomycetes</taxon>
        <taxon>Streptosporangiales</taxon>
        <taxon>Thermomonosporaceae</taxon>
        <taxon>Thermomonospora</taxon>
    </lineage>
</organism>
<dbReference type="AlphaFoldDB" id="A0A3D9SPR7"/>
<reference evidence="8 9" key="1">
    <citation type="submission" date="2018-08" db="EMBL/GenBank/DDBJ databases">
        <title>Sequencing the genomes of 1000 actinobacteria strains.</title>
        <authorList>
            <person name="Klenk H.-P."/>
        </authorList>
    </citation>
    <scope>NUCLEOTIDE SEQUENCE [LARGE SCALE GENOMIC DNA]</scope>
    <source>
        <strain evidence="8 9">DSM 43927</strain>
    </source>
</reference>
<protein>
    <submittedName>
        <fullName evidence="8">Small secreted domain DUF320</fullName>
    </submittedName>
</protein>
<proteinExistence type="predicted"/>
<gene>
    <name evidence="8" type="ORF">DFJ69_3377</name>
</gene>
<feature type="region of interest" description="Disordered" evidence="4">
    <location>
        <begin position="194"/>
        <end position="255"/>
    </location>
</feature>
<feature type="signal peptide" evidence="6">
    <location>
        <begin position="1"/>
        <end position="22"/>
    </location>
</feature>
<keyword evidence="5" id="KW-1133">Transmembrane helix</keyword>
<feature type="compositionally biased region" description="Low complexity" evidence="4">
    <location>
        <begin position="625"/>
        <end position="634"/>
    </location>
</feature>
<keyword evidence="5" id="KW-0812">Transmembrane</keyword>
<keyword evidence="1" id="KW-0134">Cell wall</keyword>
<keyword evidence="2" id="KW-0130">Cell adhesion</keyword>
<feature type="compositionally biased region" description="Gly residues" evidence="4">
    <location>
        <begin position="194"/>
        <end position="203"/>
    </location>
</feature>
<feature type="domain" description="Chaplin" evidence="7">
    <location>
        <begin position="93"/>
        <end position="133"/>
    </location>
</feature>
<dbReference type="Proteomes" id="UP000256661">
    <property type="component" value="Unassembled WGS sequence"/>
</dbReference>
<evidence type="ECO:0000256" key="6">
    <source>
        <dbReference type="SAM" id="SignalP"/>
    </source>
</evidence>
<dbReference type="PROSITE" id="PS51884">
    <property type="entry name" value="CHAPLIN"/>
    <property type="match status" value="3"/>
</dbReference>
<feature type="region of interest" description="Disordered" evidence="4">
    <location>
        <begin position="277"/>
        <end position="364"/>
    </location>
</feature>
<evidence type="ECO:0000313" key="8">
    <source>
        <dbReference type="EMBL" id="REE97898.1"/>
    </source>
</evidence>
<accession>A0A3D9SPR7</accession>
<evidence type="ECO:0000313" key="9">
    <source>
        <dbReference type="Proteomes" id="UP000256661"/>
    </source>
</evidence>
<feature type="chain" id="PRO_5039442614" evidence="6">
    <location>
        <begin position="23"/>
        <end position="1031"/>
    </location>
</feature>
<dbReference type="Pfam" id="PF03777">
    <property type="entry name" value="ChpA-C"/>
    <property type="match status" value="3"/>
</dbReference>
<keyword evidence="9" id="KW-1185">Reference proteome</keyword>
<dbReference type="InterPro" id="IPR005528">
    <property type="entry name" value="ChpA-H"/>
</dbReference>
<evidence type="ECO:0000256" key="1">
    <source>
        <dbReference type="ARBA" id="ARBA00022512"/>
    </source>
</evidence>
<feature type="domain" description="Chaplin" evidence="7">
    <location>
        <begin position="149"/>
        <end position="189"/>
    </location>
</feature>
<feature type="region of interest" description="Disordered" evidence="4">
    <location>
        <begin position="75"/>
        <end position="101"/>
    </location>
</feature>
<dbReference type="RefSeq" id="WP_170177690.1">
    <property type="nucleotide sequence ID" value="NZ_QTTT01000001.1"/>
</dbReference>